<accession>A0A1G2AR71</accession>
<organism evidence="1 2">
    <name type="scientific">Candidatus Kerfeldbacteria bacterium RIFCSPHIGHO2_02_FULL_42_14</name>
    <dbReference type="NCBI Taxonomy" id="1798540"/>
    <lineage>
        <taxon>Bacteria</taxon>
        <taxon>Candidatus Kerfeldiibacteriota</taxon>
    </lineage>
</organism>
<evidence type="ECO:0000313" key="1">
    <source>
        <dbReference type="EMBL" id="OGY79383.1"/>
    </source>
</evidence>
<gene>
    <name evidence="1" type="ORF">A3B74_00900</name>
</gene>
<dbReference type="EMBL" id="MHKB01000009">
    <property type="protein sequence ID" value="OGY79383.1"/>
    <property type="molecule type" value="Genomic_DNA"/>
</dbReference>
<evidence type="ECO:0000313" key="2">
    <source>
        <dbReference type="Proteomes" id="UP000177165"/>
    </source>
</evidence>
<name>A0A1G2AR71_9BACT</name>
<dbReference type="AlphaFoldDB" id="A0A1G2AR71"/>
<proteinExistence type="predicted"/>
<dbReference type="STRING" id="1798540.A3B74_00900"/>
<protein>
    <submittedName>
        <fullName evidence="1">Uncharacterized protein</fullName>
    </submittedName>
</protein>
<comment type="caution">
    <text evidence="1">The sequence shown here is derived from an EMBL/GenBank/DDBJ whole genome shotgun (WGS) entry which is preliminary data.</text>
</comment>
<dbReference type="Proteomes" id="UP000177165">
    <property type="component" value="Unassembled WGS sequence"/>
</dbReference>
<sequence>MPKHVITLIRERLEKNVADLIDMKNEEVSLLKMIAHQAIEDCEMIEILYNASHIPKWLISNLTIQCESLRDKLNDPKNFETYEKDTMREIMDPLLERLRQMITLLRNSAIRNRKEQKP</sequence>
<reference evidence="1 2" key="1">
    <citation type="journal article" date="2016" name="Nat. Commun.">
        <title>Thousands of microbial genomes shed light on interconnected biogeochemical processes in an aquifer system.</title>
        <authorList>
            <person name="Anantharaman K."/>
            <person name="Brown C.T."/>
            <person name="Hug L.A."/>
            <person name="Sharon I."/>
            <person name="Castelle C.J."/>
            <person name="Probst A.J."/>
            <person name="Thomas B.C."/>
            <person name="Singh A."/>
            <person name="Wilkins M.J."/>
            <person name="Karaoz U."/>
            <person name="Brodie E.L."/>
            <person name="Williams K.H."/>
            <person name="Hubbard S.S."/>
            <person name="Banfield J.F."/>
        </authorList>
    </citation>
    <scope>NUCLEOTIDE SEQUENCE [LARGE SCALE GENOMIC DNA]</scope>
</reference>